<proteinExistence type="predicted"/>
<evidence type="ECO:0000313" key="1">
    <source>
        <dbReference type="EMBL" id="MDO9708932.1"/>
    </source>
</evidence>
<organism evidence="1 2">
    <name type="scientific">Paracraurococcus lichenis</name>
    <dbReference type="NCBI Taxonomy" id="3064888"/>
    <lineage>
        <taxon>Bacteria</taxon>
        <taxon>Pseudomonadati</taxon>
        <taxon>Pseudomonadota</taxon>
        <taxon>Alphaproteobacteria</taxon>
        <taxon>Acetobacterales</taxon>
        <taxon>Roseomonadaceae</taxon>
        <taxon>Paracraurococcus</taxon>
    </lineage>
</organism>
<dbReference type="EMBL" id="JAUTWS010000009">
    <property type="protein sequence ID" value="MDO9708932.1"/>
    <property type="molecule type" value="Genomic_DNA"/>
</dbReference>
<dbReference type="RefSeq" id="WP_305103798.1">
    <property type="nucleotide sequence ID" value="NZ_JAUTWS010000009.1"/>
</dbReference>
<reference evidence="1 2" key="1">
    <citation type="submission" date="2023-08" db="EMBL/GenBank/DDBJ databases">
        <title>The draft genome sequence of Paracraurococcus sp. LOR1-02.</title>
        <authorList>
            <person name="Kingkaew E."/>
            <person name="Tanasupawat S."/>
        </authorList>
    </citation>
    <scope>NUCLEOTIDE SEQUENCE [LARGE SCALE GENOMIC DNA]</scope>
    <source>
        <strain evidence="1 2">LOR1-02</strain>
    </source>
</reference>
<evidence type="ECO:0000313" key="2">
    <source>
        <dbReference type="Proteomes" id="UP001243009"/>
    </source>
</evidence>
<keyword evidence="2" id="KW-1185">Reference proteome</keyword>
<name>A0ABT9DYF2_9PROT</name>
<dbReference type="Proteomes" id="UP001243009">
    <property type="component" value="Unassembled WGS sequence"/>
</dbReference>
<comment type="caution">
    <text evidence="1">The sequence shown here is derived from an EMBL/GenBank/DDBJ whole genome shotgun (WGS) entry which is preliminary data.</text>
</comment>
<accession>A0ABT9DYF2</accession>
<gene>
    <name evidence="1" type="ORF">Q7A36_11320</name>
</gene>
<protein>
    <submittedName>
        <fullName evidence="1">Uncharacterized protein</fullName>
    </submittedName>
</protein>
<sequence>MQGEVTSIADERLIRGVPDHPVPLAKDDRDYIEACLHAVEHSFGVVAFGGTSLDAVPARTLMRRMMQWWRGLDPVSPAQQVAHHDLPGAIMLLEYACVGAWNAAEDRADAVL</sequence>